<dbReference type="Gene3D" id="3.30.420.10">
    <property type="entry name" value="Ribonuclease H-like superfamily/Ribonuclease H"/>
    <property type="match status" value="1"/>
</dbReference>
<organism evidence="4 5">
    <name type="scientific">Micromonospora sicca</name>
    <dbReference type="NCBI Taxonomy" id="2202420"/>
    <lineage>
        <taxon>Bacteria</taxon>
        <taxon>Bacillati</taxon>
        <taxon>Actinomycetota</taxon>
        <taxon>Actinomycetes</taxon>
        <taxon>Micromonosporales</taxon>
        <taxon>Micromonosporaceae</taxon>
        <taxon>Micromonospora</taxon>
    </lineage>
</organism>
<dbReference type="InterPro" id="IPR001584">
    <property type="entry name" value="Integrase_cat-core"/>
</dbReference>
<dbReference type="PANTHER" id="PTHR46889">
    <property type="entry name" value="TRANSPOSASE INSF FOR INSERTION SEQUENCE IS3B-RELATED"/>
    <property type="match status" value="1"/>
</dbReference>
<evidence type="ECO:0000256" key="1">
    <source>
        <dbReference type="SAM" id="MobiDB-lite"/>
    </source>
</evidence>
<dbReference type="InterPro" id="IPR036397">
    <property type="entry name" value="RNaseH_sf"/>
</dbReference>
<dbReference type="RefSeq" id="WP_322443199.1">
    <property type="nucleotide sequence ID" value="NZ_JAXOTQ010000050.1"/>
</dbReference>
<keyword evidence="2" id="KW-0472">Membrane</keyword>
<dbReference type="InterPro" id="IPR012337">
    <property type="entry name" value="RNaseH-like_sf"/>
</dbReference>
<dbReference type="Proteomes" id="UP001290101">
    <property type="component" value="Unassembled WGS sequence"/>
</dbReference>
<protein>
    <recommendedName>
        <fullName evidence="3">Integrase catalytic domain-containing protein</fullName>
    </recommendedName>
</protein>
<keyword evidence="2" id="KW-1133">Transmembrane helix</keyword>
<keyword evidence="2" id="KW-0812">Transmembrane</keyword>
<sequence length="115" mass="12899">MQRDFAAAARNRCWVEDFTHVATFTGVIYVAFVVDVYSWAIVGWSAATTKHTTLVLRALDMGLWRRDRDGRPRRGGPDPPLMPDRSTRRSGSPLTWSPPASMPRSALSAMPWTAH</sequence>
<name>A0ABU5JMK1_9ACTN</name>
<evidence type="ECO:0000313" key="4">
    <source>
        <dbReference type="EMBL" id="MDZ5493623.1"/>
    </source>
</evidence>
<evidence type="ECO:0000256" key="2">
    <source>
        <dbReference type="SAM" id="Phobius"/>
    </source>
</evidence>
<evidence type="ECO:0000259" key="3">
    <source>
        <dbReference type="Pfam" id="PF00665"/>
    </source>
</evidence>
<dbReference type="InterPro" id="IPR050900">
    <property type="entry name" value="Transposase_IS3/IS150/IS904"/>
</dbReference>
<reference evidence="4 5" key="1">
    <citation type="submission" date="2023-12" db="EMBL/GenBank/DDBJ databases">
        <title>Micromonospora sp. nov., isolated from Atacama Desert.</title>
        <authorList>
            <person name="Carro L."/>
            <person name="Golinska P."/>
            <person name="Klenk H.-P."/>
            <person name="Goodfellow M."/>
        </authorList>
    </citation>
    <scope>NUCLEOTIDE SEQUENCE [LARGE SCALE GENOMIC DNA]</scope>
    <source>
        <strain evidence="4 5">4G53</strain>
    </source>
</reference>
<dbReference type="EMBL" id="JAXOTQ010000050">
    <property type="protein sequence ID" value="MDZ5493623.1"/>
    <property type="molecule type" value="Genomic_DNA"/>
</dbReference>
<feature type="compositionally biased region" description="Basic and acidic residues" evidence="1">
    <location>
        <begin position="66"/>
        <end position="76"/>
    </location>
</feature>
<feature type="transmembrane region" description="Helical" evidence="2">
    <location>
        <begin position="27"/>
        <end position="47"/>
    </location>
</feature>
<gene>
    <name evidence="4" type="ORF">U2F25_29880</name>
</gene>
<dbReference type="Pfam" id="PF00665">
    <property type="entry name" value="rve"/>
    <property type="match status" value="1"/>
</dbReference>
<comment type="caution">
    <text evidence="4">The sequence shown here is derived from an EMBL/GenBank/DDBJ whole genome shotgun (WGS) entry which is preliminary data.</text>
</comment>
<keyword evidence="5" id="KW-1185">Reference proteome</keyword>
<proteinExistence type="predicted"/>
<dbReference type="PANTHER" id="PTHR46889:SF4">
    <property type="entry name" value="TRANSPOSASE INSO FOR INSERTION SEQUENCE ELEMENT IS911B-RELATED"/>
    <property type="match status" value="1"/>
</dbReference>
<feature type="region of interest" description="Disordered" evidence="1">
    <location>
        <begin position="66"/>
        <end position="115"/>
    </location>
</feature>
<dbReference type="SUPFAM" id="SSF53098">
    <property type="entry name" value="Ribonuclease H-like"/>
    <property type="match status" value="1"/>
</dbReference>
<accession>A0ABU5JMK1</accession>
<feature type="domain" description="Integrase catalytic" evidence="3">
    <location>
        <begin position="9"/>
        <end position="68"/>
    </location>
</feature>
<evidence type="ECO:0000313" key="5">
    <source>
        <dbReference type="Proteomes" id="UP001290101"/>
    </source>
</evidence>